<dbReference type="SUPFAM" id="SSF51905">
    <property type="entry name" value="FAD/NAD(P)-binding domain"/>
    <property type="match status" value="1"/>
</dbReference>
<dbReference type="STRING" id="67365.GCA_001704635_03368"/>
<keyword evidence="3" id="KW-1185">Reference proteome</keyword>
<dbReference type="GO" id="GO:0005737">
    <property type="term" value="C:cytoplasm"/>
    <property type="evidence" value="ECO:0007669"/>
    <property type="project" value="TreeGrafter"/>
</dbReference>
<proteinExistence type="predicted"/>
<dbReference type="Gene3D" id="3.50.50.60">
    <property type="entry name" value="FAD/NAD(P)-binding domain"/>
    <property type="match status" value="1"/>
</dbReference>
<evidence type="ECO:0000259" key="1">
    <source>
        <dbReference type="Pfam" id="PF01266"/>
    </source>
</evidence>
<dbReference type="RefSeq" id="WP_065967854.1">
    <property type="nucleotide sequence ID" value="NZ_ASQP01000332.1"/>
</dbReference>
<dbReference type="GeneID" id="96747948"/>
<evidence type="ECO:0000313" key="3">
    <source>
        <dbReference type="Proteomes" id="UP000186168"/>
    </source>
</evidence>
<sequence length="479" mass="51677">MTPYRNGEISHWMRASRVAGTPTGPARHRTDLPDEEQDLLIVGGGLTGLWAAYHAVVDRPGARITVLEAKEVGYGASGRNGGWLSPLIPGNRAVYAKAARGRGQDGAAAVASFQREMDGAIDDTLRVLEHEGIQADQRRGGHLRVATTPAAMRRLELTHAADLAGGYREEDLELLDADAVRERIAIRPALGGLLTRTTVCVDPAKLVHGLATAVEAKGVRIVEGTRATRVAPGAVTTPRGTVRAKTILTCVEAYSGQIESDARGLGRREVIPVNSSMVVTNQLPAHAWERIGWEGRECLGDAAHTFVYAQRTADGRIAIGGRGTPYAFNSGTPGQGTVDARTVRTLSERLRLFFPDLRFTIEHAWRGAIGVTRDWCAGITFDPGTGIGVARGFAGHGVTATNLAARTLLDRAAGRDTALTRLPWNDHDSGRWEPEPLRWIGVHAMYRLFGVADRWEESRHSRNTSLIARVGSRLAGLSE</sequence>
<dbReference type="EMBL" id="ASQP01000332">
    <property type="protein sequence ID" value="OMI36502.1"/>
    <property type="molecule type" value="Genomic_DNA"/>
</dbReference>
<dbReference type="Pfam" id="PF01266">
    <property type="entry name" value="DAO"/>
    <property type="match status" value="1"/>
</dbReference>
<dbReference type="AlphaFoldDB" id="A0A1R1SE40"/>
<organism evidence="2 3">
    <name type="scientific">Streptomyces sparsogenes DSM 40356</name>
    <dbReference type="NCBI Taxonomy" id="1331668"/>
    <lineage>
        <taxon>Bacteria</taxon>
        <taxon>Bacillati</taxon>
        <taxon>Actinomycetota</taxon>
        <taxon>Actinomycetes</taxon>
        <taxon>Kitasatosporales</taxon>
        <taxon>Streptomycetaceae</taxon>
        <taxon>Streptomyces</taxon>
    </lineage>
</organism>
<accession>A0A1R1SE40</accession>
<protein>
    <recommendedName>
        <fullName evidence="1">FAD dependent oxidoreductase domain-containing protein</fullName>
    </recommendedName>
</protein>
<dbReference type="InterPro" id="IPR006076">
    <property type="entry name" value="FAD-dep_OxRdtase"/>
</dbReference>
<gene>
    <name evidence="2" type="ORF">SPAR_25831</name>
</gene>
<dbReference type="Gene3D" id="3.30.9.10">
    <property type="entry name" value="D-Amino Acid Oxidase, subunit A, domain 2"/>
    <property type="match status" value="1"/>
</dbReference>
<dbReference type="PANTHER" id="PTHR13847:SF285">
    <property type="entry name" value="FAD DEPENDENT OXIDOREDUCTASE DOMAIN-CONTAINING PROTEIN"/>
    <property type="match status" value="1"/>
</dbReference>
<name>A0A1R1SE40_9ACTN</name>
<dbReference type="PANTHER" id="PTHR13847">
    <property type="entry name" value="SARCOSINE DEHYDROGENASE-RELATED"/>
    <property type="match status" value="1"/>
</dbReference>
<reference evidence="2 3" key="1">
    <citation type="submission" date="2013-05" db="EMBL/GenBank/DDBJ databases">
        <title>Genome sequence of Streptomyces sparsogenes DSM 40356.</title>
        <authorList>
            <person name="Coyne S."/>
            <person name="Seebeck F.P."/>
        </authorList>
    </citation>
    <scope>NUCLEOTIDE SEQUENCE [LARGE SCALE GENOMIC DNA]</scope>
    <source>
        <strain evidence="2 3">DSM 40356</strain>
    </source>
</reference>
<comment type="caution">
    <text evidence="2">The sequence shown here is derived from an EMBL/GenBank/DDBJ whole genome shotgun (WGS) entry which is preliminary data.</text>
</comment>
<feature type="domain" description="FAD dependent oxidoreductase" evidence="1">
    <location>
        <begin position="38"/>
        <end position="410"/>
    </location>
</feature>
<dbReference type="InterPro" id="IPR036188">
    <property type="entry name" value="FAD/NAD-bd_sf"/>
</dbReference>
<evidence type="ECO:0000313" key="2">
    <source>
        <dbReference type="EMBL" id="OMI36502.1"/>
    </source>
</evidence>
<dbReference type="Proteomes" id="UP000186168">
    <property type="component" value="Unassembled WGS sequence"/>
</dbReference>